<evidence type="ECO:0000313" key="2">
    <source>
        <dbReference type="Proteomes" id="UP001595699"/>
    </source>
</evidence>
<accession>A0ABV7Y8S0</accession>
<organism evidence="1 2">
    <name type="scientific">Tenggerimyces flavus</name>
    <dbReference type="NCBI Taxonomy" id="1708749"/>
    <lineage>
        <taxon>Bacteria</taxon>
        <taxon>Bacillati</taxon>
        <taxon>Actinomycetota</taxon>
        <taxon>Actinomycetes</taxon>
        <taxon>Propionibacteriales</taxon>
        <taxon>Nocardioidaceae</taxon>
        <taxon>Tenggerimyces</taxon>
    </lineage>
</organism>
<comment type="caution">
    <text evidence="1">The sequence shown here is derived from an EMBL/GenBank/DDBJ whole genome shotgun (WGS) entry which is preliminary data.</text>
</comment>
<proteinExistence type="predicted"/>
<dbReference type="EMBL" id="JBHRZH010000005">
    <property type="protein sequence ID" value="MFC3760449.1"/>
    <property type="molecule type" value="Genomic_DNA"/>
</dbReference>
<gene>
    <name evidence="1" type="ORF">ACFOUW_06345</name>
</gene>
<protein>
    <recommendedName>
        <fullName evidence="3">Lipoprotein</fullName>
    </recommendedName>
</protein>
<dbReference type="RefSeq" id="WP_205122507.1">
    <property type="nucleotide sequence ID" value="NZ_JAFBCM010000001.1"/>
</dbReference>
<sequence>MALVVVAGCGGSPGPPAAPSHTVQLLVRDSNLREVGVDCSGSGPYLAFHRTAKFRVVDDAGDTMGEGTLPAGTSVPALKEDLEVDRVPTFCQFEFGVALPDGDAYQLAVDGRRDPIPLTSKGKDLVAVIP</sequence>
<dbReference type="Proteomes" id="UP001595699">
    <property type="component" value="Unassembled WGS sequence"/>
</dbReference>
<reference evidence="2" key="1">
    <citation type="journal article" date="2019" name="Int. J. Syst. Evol. Microbiol.">
        <title>The Global Catalogue of Microorganisms (GCM) 10K type strain sequencing project: providing services to taxonomists for standard genome sequencing and annotation.</title>
        <authorList>
            <consortium name="The Broad Institute Genomics Platform"/>
            <consortium name="The Broad Institute Genome Sequencing Center for Infectious Disease"/>
            <person name="Wu L."/>
            <person name="Ma J."/>
        </authorList>
    </citation>
    <scope>NUCLEOTIDE SEQUENCE [LARGE SCALE GENOMIC DNA]</scope>
    <source>
        <strain evidence="2">CGMCC 4.7241</strain>
    </source>
</reference>
<keyword evidence="2" id="KW-1185">Reference proteome</keyword>
<evidence type="ECO:0008006" key="3">
    <source>
        <dbReference type="Google" id="ProtNLM"/>
    </source>
</evidence>
<name>A0ABV7Y8S0_9ACTN</name>
<evidence type="ECO:0000313" key="1">
    <source>
        <dbReference type="EMBL" id="MFC3760449.1"/>
    </source>
</evidence>